<keyword evidence="3" id="KW-1185">Reference proteome</keyword>
<evidence type="ECO:0000256" key="1">
    <source>
        <dbReference type="SAM" id="MobiDB-lite"/>
    </source>
</evidence>
<accession>A0AAV4GMB7</accession>
<organism evidence="2 3">
    <name type="scientific">Elysia marginata</name>
    <dbReference type="NCBI Taxonomy" id="1093978"/>
    <lineage>
        <taxon>Eukaryota</taxon>
        <taxon>Metazoa</taxon>
        <taxon>Spiralia</taxon>
        <taxon>Lophotrochozoa</taxon>
        <taxon>Mollusca</taxon>
        <taxon>Gastropoda</taxon>
        <taxon>Heterobranchia</taxon>
        <taxon>Euthyneura</taxon>
        <taxon>Panpulmonata</taxon>
        <taxon>Sacoglossa</taxon>
        <taxon>Placobranchoidea</taxon>
        <taxon>Plakobranchidae</taxon>
        <taxon>Elysia</taxon>
    </lineage>
</organism>
<protein>
    <recommendedName>
        <fullName evidence="4">PKD/REJ-like domain-containing protein</fullName>
    </recommendedName>
</protein>
<feature type="region of interest" description="Disordered" evidence="1">
    <location>
        <begin position="45"/>
        <end position="70"/>
    </location>
</feature>
<comment type="caution">
    <text evidence="2">The sequence shown here is derived from an EMBL/GenBank/DDBJ whole genome shotgun (WGS) entry which is preliminary data.</text>
</comment>
<evidence type="ECO:0008006" key="4">
    <source>
        <dbReference type="Google" id="ProtNLM"/>
    </source>
</evidence>
<gene>
    <name evidence="2" type="ORF">ElyMa_000713600</name>
</gene>
<name>A0AAV4GMB7_9GAST</name>
<proteinExistence type="predicted"/>
<dbReference type="Proteomes" id="UP000762676">
    <property type="component" value="Unassembled WGS sequence"/>
</dbReference>
<sequence>MRNLTSPGVSYGRGYYRRGESGETADAGVSCTCVYLSRRWFPPPPGLHATEPRKQSDIPTPWSVVTQPEESVGNRKLAWPGLNKTRGSEKLPCGSDRALADLTVGRSPRPAGAYTFRISVAYSTDDLQGDKIVHRKWRLYSQS</sequence>
<evidence type="ECO:0000313" key="2">
    <source>
        <dbReference type="EMBL" id="GFR86175.1"/>
    </source>
</evidence>
<dbReference type="AlphaFoldDB" id="A0AAV4GMB7"/>
<reference evidence="2 3" key="1">
    <citation type="journal article" date="2021" name="Elife">
        <title>Chloroplast acquisition without the gene transfer in kleptoplastic sea slugs, Plakobranchus ocellatus.</title>
        <authorList>
            <person name="Maeda T."/>
            <person name="Takahashi S."/>
            <person name="Yoshida T."/>
            <person name="Shimamura S."/>
            <person name="Takaki Y."/>
            <person name="Nagai Y."/>
            <person name="Toyoda A."/>
            <person name="Suzuki Y."/>
            <person name="Arimoto A."/>
            <person name="Ishii H."/>
            <person name="Satoh N."/>
            <person name="Nishiyama T."/>
            <person name="Hasebe M."/>
            <person name="Maruyama T."/>
            <person name="Minagawa J."/>
            <person name="Obokata J."/>
            <person name="Shigenobu S."/>
        </authorList>
    </citation>
    <scope>NUCLEOTIDE SEQUENCE [LARGE SCALE GENOMIC DNA]</scope>
</reference>
<evidence type="ECO:0000313" key="3">
    <source>
        <dbReference type="Proteomes" id="UP000762676"/>
    </source>
</evidence>
<dbReference type="EMBL" id="BMAT01001470">
    <property type="protein sequence ID" value="GFR86175.1"/>
    <property type="molecule type" value="Genomic_DNA"/>
</dbReference>